<evidence type="ECO:0000313" key="3">
    <source>
        <dbReference type="EMBL" id="CAB4898401.1"/>
    </source>
</evidence>
<dbReference type="EMBL" id="CAFBPZ010000011">
    <property type="protein sequence ID" value="CAB5035417.1"/>
    <property type="molecule type" value="Genomic_DNA"/>
</dbReference>
<name>A0A6J7FSJ5_9ZZZZ</name>
<dbReference type="Gene3D" id="3.20.20.140">
    <property type="entry name" value="Metal-dependent hydrolases"/>
    <property type="match status" value="1"/>
</dbReference>
<dbReference type="AlphaFoldDB" id="A0A6J7FSJ5"/>
<dbReference type="InterPro" id="IPR032466">
    <property type="entry name" value="Metal_Hydrolase"/>
</dbReference>
<dbReference type="GO" id="GO:0016787">
    <property type="term" value="F:hydrolase activity"/>
    <property type="evidence" value="ECO:0007669"/>
    <property type="project" value="InterPro"/>
</dbReference>
<organism evidence="3">
    <name type="scientific">freshwater metagenome</name>
    <dbReference type="NCBI Taxonomy" id="449393"/>
    <lineage>
        <taxon>unclassified sequences</taxon>
        <taxon>metagenomes</taxon>
        <taxon>ecological metagenomes</taxon>
    </lineage>
</organism>
<gene>
    <name evidence="3" type="ORF">UFOPK3495_00823</name>
    <name evidence="4" type="ORF">UFOPK4237_00307</name>
</gene>
<dbReference type="InterPro" id="IPR006680">
    <property type="entry name" value="Amidohydro-rel"/>
</dbReference>
<keyword evidence="1" id="KW-0456">Lyase</keyword>
<dbReference type="SUPFAM" id="SSF51556">
    <property type="entry name" value="Metallo-dependent hydrolases"/>
    <property type="match status" value="1"/>
</dbReference>
<evidence type="ECO:0000259" key="2">
    <source>
        <dbReference type="Pfam" id="PF04909"/>
    </source>
</evidence>
<feature type="domain" description="Amidohydrolase-related" evidence="2">
    <location>
        <begin position="100"/>
        <end position="388"/>
    </location>
</feature>
<reference evidence="3" key="1">
    <citation type="submission" date="2020-05" db="EMBL/GenBank/DDBJ databases">
        <authorList>
            <person name="Chiriac C."/>
            <person name="Salcher M."/>
            <person name="Ghai R."/>
            <person name="Kavagutti S V."/>
        </authorList>
    </citation>
    <scope>NUCLEOTIDE SEQUENCE</scope>
</reference>
<sequence length="405" mass="45682">MPQFVGAPIFDADQHMYETADALTKFLPEKYQSAVQFVQIGRHTRIAIKGRITDYIPNPTFDRVAVPGSHERYYSGQNPEGLSLKEMTGRGIDAIPAFRNPEARLPLLDEQGVNEAFMFPTLANLVEHSAAEDYELVAAIIHALNQWMLETWTFDYQSRIFATPVINCGMVDNARREFEYVVSNGAKIVLIKPSAVYGPQGWRSPALPEFDAFWSDVESSGIPVAIHASQPPLDAYVNQWEPPGSNNFMTQSAFRNVVLGHRDISDMVASLICHGTLTRFPKLKIMSVENGSDWIKPLFNDFSTWLKKMPQAFEENPHEVFRRNMYVSPFWEGSVQGLVDLVGRDRVLYGSDYPHPEGLAEPLGFFKYAEPMDENLTYDFMGDNARRMMGMPVRNPTSDALPISA</sequence>
<dbReference type="InterPro" id="IPR032465">
    <property type="entry name" value="ACMSD"/>
</dbReference>
<proteinExistence type="predicted"/>
<dbReference type="Pfam" id="PF04909">
    <property type="entry name" value="Amidohydro_2"/>
    <property type="match status" value="1"/>
</dbReference>
<protein>
    <submittedName>
        <fullName evidence="3">Unannotated protein</fullName>
    </submittedName>
</protein>
<evidence type="ECO:0000256" key="1">
    <source>
        <dbReference type="ARBA" id="ARBA00023239"/>
    </source>
</evidence>
<dbReference type="GO" id="GO:0005737">
    <property type="term" value="C:cytoplasm"/>
    <property type="evidence" value="ECO:0007669"/>
    <property type="project" value="TreeGrafter"/>
</dbReference>
<dbReference type="EMBL" id="CAFBMC010000037">
    <property type="protein sequence ID" value="CAB4898401.1"/>
    <property type="molecule type" value="Genomic_DNA"/>
</dbReference>
<dbReference type="GO" id="GO:0019748">
    <property type="term" value="P:secondary metabolic process"/>
    <property type="evidence" value="ECO:0007669"/>
    <property type="project" value="TreeGrafter"/>
</dbReference>
<dbReference type="PANTHER" id="PTHR21240:SF28">
    <property type="entry name" value="ISO-OROTATE DECARBOXYLASE (EUROFUNG)"/>
    <property type="match status" value="1"/>
</dbReference>
<evidence type="ECO:0000313" key="4">
    <source>
        <dbReference type="EMBL" id="CAB5035417.1"/>
    </source>
</evidence>
<dbReference type="PANTHER" id="PTHR21240">
    <property type="entry name" value="2-AMINO-3-CARBOXYLMUCONATE-6-SEMIALDEHYDE DECARBOXYLASE"/>
    <property type="match status" value="1"/>
</dbReference>
<accession>A0A6J7FSJ5</accession>
<dbReference type="GO" id="GO:0016831">
    <property type="term" value="F:carboxy-lyase activity"/>
    <property type="evidence" value="ECO:0007669"/>
    <property type="project" value="InterPro"/>
</dbReference>